<dbReference type="Proteomes" id="UP001174210">
    <property type="component" value="Unassembled WGS sequence"/>
</dbReference>
<dbReference type="EMBL" id="JAROCB010000004">
    <property type="protein sequence ID" value="MDN4598485.1"/>
    <property type="molecule type" value="Genomic_DNA"/>
</dbReference>
<accession>A0ABT8J095</accession>
<proteinExistence type="predicted"/>
<reference evidence="1" key="1">
    <citation type="submission" date="2023-03" db="EMBL/GenBank/DDBJ databases">
        <title>MT1 and MT2 Draft Genomes of Novel Species.</title>
        <authorList>
            <person name="Venkateswaran K."/>
        </authorList>
    </citation>
    <scope>NUCLEOTIDE SEQUENCE</scope>
    <source>
        <strain evidence="1">F6_8S_P_1A</strain>
    </source>
</reference>
<evidence type="ECO:0000313" key="1">
    <source>
        <dbReference type="EMBL" id="MDN4598485.1"/>
    </source>
</evidence>
<evidence type="ECO:0000313" key="2">
    <source>
        <dbReference type="Proteomes" id="UP001174210"/>
    </source>
</evidence>
<name>A0ABT8J095_9MICO</name>
<dbReference type="RefSeq" id="WP_301219829.1">
    <property type="nucleotide sequence ID" value="NZ_JAROCB010000004.1"/>
</dbReference>
<gene>
    <name evidence="1" type="ORF">P5G59_15130</name>
</gene>
<sequence>MAMTDIRTPIPAPDFAPAVIVASCDSCSFDGEVTASVVEDERTWSASAVTYEFECPEGHLNRMRVEDGDDS</sequence>
<comment type="caution">
    <text evidence="1">The sequence shown here is derived from an EMBL/GenBank/DDBJ whole genome shotgun (WGS) entry which is preliminary data.</text>
</comment>
<keyword evidence="2" id="KW-1185">Reference proteome</keyword>
<protein>
    <submittedName>
        <fullName evidence="1">Uncharacterized protein</fullName>
    </submittedName>
</protein>
<organism evidence="1 2">
    <name type="scientific">Leifsonia virtsii</name>
    <dbReference type="NCBI Taxonomy" id="3035915"/>
    <lineage>
        <taxon>Bacteria</taxon>
        <taxon>Bacillati</taxon>
        <taxon>Actinomycetota</taxon>
        <taxon>Actinomycetes</taxon>
        <taxon>Micrococcales</taxon>
        <taxon>Microbacteriaceae</taxon>
        <taxon>Leifsonia</taxon>
    </lineage>
</organism>